<keyword evidence="1" id="KW-0812">Transmembrane</keyword>
<accession>A0A1T5JMV5</accession>
<dbReference type="AlphaFoldDB" id="A0A1T5JMV5"/>
<evidence type="ECO:0000256" key="1">
    <source>
        <dbReference type="SAM" id="Phobius"/>
    </source>
</evidence>
<dbReference type="Proteomes" id="UP000190961">
    <property type="component" value="Unassembled WGS sequence"/>
</dbReference>
<protein>
    <submittedName>
        <fullName evidence="2">Pentapeptide repeat-containing protein</fullName>
    </submittedName>
</protein>
<reference evidence="2 3" key="1">
    <citation type="submission" date="2017-02" db="EMBL/GenBank/DDBJ databases">
        <authorList>
            <person name="Peterson S.W."/>
        </authorList>
    </citation>
    <scope>NUCLEOTIDE SEQUENCE [LARGE SCALE GENOMIC DNA]</scope>
    <source>
        <strain evidence="2 3">DSM 25262</strain>
    </source>
</reference>
<proteinExistence type="predicted"/>
<evidence type="ECO:0000313" key="2">
    <source>
        <dbReference type="EMBL" id="SKC52602.1"/>
    </source>
</evidence>
<dbReference type="PANTHER" id="PTHR14136">
    <property type="entry name" value="BTB_POZ DOMAIN-CONTAINING PROTEIN KCTD9"/>
    <property type="match status" value="1"/>
</dbReference>
<dbReference type="Pfam" id="PF00805">
    <property type="entry name" value="Pentapeptide"/>
    <property type="match status" value="2"/>
</dbReference>
<dbReference type="PANTHER" id="PTHR14136:SF17">
    <property type="entry name" value="BTB_POZ DOMAIN-CONTAINING PROTEIN KCTD9"/>
    <property type="match status" value="1"/>
</dbReference>
<dbReference type="EMBL" id="FUZU01000001">
    <property type="protein sequence ID" value="SKC52602.1"/>
    <property type="molecule type" value="Genomic_DNA"/>
</dbReference>
<dbReference type="Gene3D" id="2.160.20.80">
    <property type="entry name" value="E3 ubiquitin-protein ligase SopA"/>
    <property type="match status" value="1"/>
</dbReference>
<organism evidence="2 3">
    <name type="scientific">Ohtaekwangia koreensis</name>
    <dbReference type="NCBI Taxonomy" id="688867"/>
    <lineage>
        <taxon>Bacteria</taxon>
        <taxon>Pseudomonadati</taxon>
        <taxon>Bacteroidota</taxon>
        <taxon>Cytophagia</taxon>
        <taxon>Cytophagales</taxon>
        <taxon>Fulvivirgaceae</taxon>
        <taxon>Ohtaekwangia</taxon>
    </lineage>
</organism>
<keyword evidence="1" id="KW-0472">Membrane</keyword>
<feature type="transmembrane region" description="Helical" evidence="1">
    <location>
        <begin position="60"/>
        <end position="78"/>
    </location>
</feature>
<dbReference type="RefSeq" id="WP_143785632.1">
    <property type="nucleotide sequence ID" value="NZ_FUZU01000001.1"/>
</dbReference>
<dbReference type="STRING" id="688867.SAMN05660236_1262"/>
<dbReference type="InterPro" id="IPR051082">
    <property type="entry name" value="Pentapeptide-BTB/POZ_domain"/>
</dbReference>
<feature type="transmembrane region" description="Helical" evidence="1">
    <location>
        <begin position="21"/>
        <end position="40"/>
    </location>
</feature>
<dbReference type="InterPro" id="IPR001646">
    <property type="entry name" value="5peptide_repeat"/>
</dbReference>
<gene>
    <name evidence="2" type="ORF">SAMN05660236_1262</name>
</gene>
<name>A0A1T5JMV5_9BACT</name>
<dbReference type="OrthoDB" id="977568at2"/>
<sequence length="281" mass="32073">MRFLEKRMKSVNEFFNSIIEKPLLTSSLVLVLVTVLVLGLSLKYYLHEFDTFVPQILAEAHGMIFDIAVIGILIFWLNQNGEIRQRIRTYKDEIDDFRLWESEEAAFRTVGNIKRLNRHKIHEINLVNCYLPRTNLNYVNLAASNMNSANISQSTLIESNLENARLNQTNFENSNLNQANLKGAYASGANFKDAFLIKSQFENAFLIKANFNNAFLMEANLQNCYLMGADFENASLYKADLRGAKGLSVEQLAKVKTLYLARFDEEILELIKTNLPELVGA</sequence>
<keyword evidence="3" id="KW-1185">Reference proteome</keyword>
<keyword evidence="1" id="KW-1133">Transmembrane helix</keyword>
<dbReference type="SUPFAM" id="SSF141571">
    <property type="entry name" value="Pentapeptide repeat-like"/>
    <property type="match status" value="1"/>
</dbReference>
<evidence type="ECO:0000313" key="3">
    <source>
        <dbReference type="Proteomes" id="UP000190961"/>
    </source>
</evidence>